<proteinExistence type="predicted"/>
<keyword evidence="2" id="KW-1185">Reference proteome</keyword>
<dbReference type="GO" id="GO:0000973">
    <property type="term" value="P:post-transcriptional tethering of RNA polymerase II gene DNA at nuclear periphery"/>
    <property type="evidence" value="ECO:0007669"/>
    <property type="project" value="TreeGrafter"/>
</dbReference>
<dbReference type="PANTHER" id="PTHR12732:SF8">
    <property type="entry name" value="NUCLEAR MRNA EXPORT PROTEIN THP1"/>
    <property type="match status" value="1"/>
</dbReference>
<dbReference type="GO" id="GO:0003690">
    <property type="term" value="F:double-stranded DNA binding"/>
    <property type="evidence" value="ECO:0007669"/>
    <property type="project" value="InterPro"/>
</dbReference>
<organism evidence="1 2">
    <name type="scientific">Geotrichum candidum</name>
    <name type="common">Oospora lactis</name>
    <name type="synonym">Dipodascus geotrichum</name>
    <dbReference type="NCBI Taxonomy" id="1173061"/>
    <lineage>
        <taxon>Eukaryota</taxon>
        <taxon>Fungi</taxon>
        <taxon>Dikarya</taxon>
        <taxon>Ascomycota</taxon>
        <taxon>Saccharomycotina</taxon>
        <taxon>Dipodascomycetes</taxon>
        <taxon>Dipodascales</taxon>
        <taxon>Dipodascaceae</taxon>
        <taxon>Geotrichum</taxon>
    </lineage>
</organism>
<reference evidence="1" key="1">
    <citation type="submission" date="2014-03" db="EMBL/GenBank/DDBJ databases">
        <authorList>
            <person name="Casaregola S."/>
        </authorList>
    </citation>
    <scope>NUCLEOTIDE SEQUENCE [LARGE SCALE GENOMIC DNA]</scope>
    <source>
        <strain evidence="1">CLIB 918</strain>
    </source>
</reference>
<dbReference type="InterPro" id="IPR036388">
    <property type="entry name" value="WH-like_DNA-bd_sf"/>
</dbReference>
<dbReference type="GO" id="GO:0016973">
    <property type="term" value="P:poly(A)+ mRNA export from nucleus"/>
    <property type="evidence" value="ECO:0007669"/>
    <property type="project" value="TreeGrafter"/>
</dbReference>
<name>A0A0J9X959_GEOCN</name>
<protein>
    <submittedName>
        <fullName evidence="1">Similar to Saccharomyces cerevisiae YOL072W THP1 Nuclear pore-associated protein</fullName>
    </submittedName>
</protein>
<comment type="caution">
    <text evidence="1">The sequence shown here is derived from an EMBL/GenBank/DDBJ whole genome shotgun (WGS) entry which is preliminary data.</text>
</comment>
<dbReference type="AlphaFoldDB" id="A0A0J9X959"/>
<dbReference type="PANTHER" id="PTHR12732">
    <property type="entry name" value="UNCHARACTERIZED PROTEASOME COMPONENT REGION PCI-CONTAINING"/>
    <property type="match status" value="1"/>
</dbReference>
<dbReference type="GO" id="GO:0003723">
    <property type="term" value="F:RNA binding"/>
    <property type="evidence" value="ECO:0007669"/>
    <property type="project" value="InterPro"/>
</dbReference>
<dbReference type="Proteomes" id="UP000242525">
    <property type="component" value="Unassembled WGS sequence"/>
</dbReference>
<dbReference type="OrthoDB" id="5404651at2759"/>
<dbReference type="InterPro" id="IPR045114">
    <property type="entry name" value="Csn12-like"/>
</dbReference>
<dbReference type="GO" id="GO:0070390">
    <property type="term" value="C:transcription export complex 2"/>
    <property type="evidence" value="ECO:0007669"/>
    <property type="project" value="TreeGrafter"/>
</dbReference>
<sequence>MSVNTWLDYVEKSFQLPQSQTASALANLFILDLEQPIVSSLQNDIFDNGIDITTTVEAKNLHDGDWNTFVELCITYLQFTRDVDPNNIDSYYIALIQFFTALSPAFSNFRGSVLQTVLKNSASVVMDISKTLDKRDGSFTRTNYASTLLLKMFNSIRGEKMDPNNPSALSKKSIMLFIGNLLCRAYYILSSHASCANVFSNVDSSNIKFSRYPRSQLVEYRYFLGRFYLDRAQQVKAYNYLKWSFDNALSSSSNKRRILQILIPTSILLGRFPTLQLLQQYNLAEIYWPLVRAMKSGNYGQYMQHLEGEYKPWFYKNRLLIFLKTRSQIVLFRQIFVKTWKALDHSDILPFKMIRRALELSTQADPEGFYKQVDDRDFLITENIAISLISQGFIKGNIFTRSELIKLKASGAFPPLTEVHHTDKVTLI</sequence>
<dbReference type="GO" id="GO:0006368">
    <property type="term" value="P:transcription elongation by RNA polymerase II"/>
    <property type="evidence" value="ECO:0007669"/>
    <property type="project" value="TreeGrafter"/>
</dbReference>
<evidence type="ECO:0000313" key="1">
    <source>
        <dbReference type="EMBL" id="CDO53678.1"/>
    </source>
</evidence>
<dbReference type="Gene3D" id="1.10.10.10">
    <property type="entry name" value="Winged helix-like DNA-binding domain superfamily/Winged helix DNA-binding domain"/>
    <property type="match status" value="1"/>
</dbReference>
<dbReference type="EMBL" id="CCBN010000005">
    <property type="protein sequence ID" value="CDO53678.1"/>
    <property type="molecule type" value="Genomic_DNA"/>
</dbReference>
<dbReference type="SMART" id="SM00753">
    <property type="entry name" value="PAM"/>
    <property type="match status" value="1"/>
</dbReference>
<evidence type="ECO:0000313" key="2">
    <source>
        <dbReference type="Proteomes" id="UP000242525"/>
    </source>
</evidence>
<accession>A0A0J9X959</accession>
<dbReference type="STRING" id="1173061.A0A0J9X959"/>
<gene>
    <name evidence="1" type="ORF">BN980_GECA05s05356g</name>
</gene>